<name>A0A194V494_CYTMA</name>
<accession>A0A194V494</accession>
<sequence>MGSEKSKASQGNKTEDCRRSTQDADAIDDGEAIALGGIQGGRMGQEALVTAHGWGKLIAYLGEQLSGSQVPQFDAFDAGTEWDRESRDPKHSWWTCDGW</sequence>
<dbReference type="AlphaFoldDB" id="A0A194V494"/>
<gene>
    <name evidence="2" type="ORF">VP1G_11038</name>
</gene>
<organism evidence="2 3">
    <name type="scientific">Cytospora mali</name>
    <name type="common">Apple Valsa canker fungus</name>
    <name type="synonym">Valsa mali</name>
    <dbReference type="NCBI Taxonomy" id="578113"/>
    <lineage>
        <taxon>Eukaryota</taxon>
        <taxon>Fungi</taxon>
        <taxon>Dikarya</taxon>
        <taxon>Ascomycota</taxon>
        <taxon>Pezizomycotina</taxon>
        <taxon>Sordariomycetes</taxon>
        <taxon>Sordariomycetidae</taxon>
        <taxon>Diaporthales</taxon>
        <taxon>Cytosporaceae</taxon>
        <taxon>Cytospora</taxon>
    </lineage>
</organism>
<feature type="compositionally biased region" description="Basic and acidic residues" evidence="1">
    <location>
        <begin position="1"/>
        <end position="22"/>
    </location>
</feature>
<feature type="region of interest" description="Disordered" evidence="1">
    <location>
        <begin position="1"/>
        <end position="28"/>
    </location>
</feature>
<evidence type="ECO:0000313" key="3">
    <source>
        <dbReference type="Proteomes" id="UP000078576"/>
    </source>
</evidence>
<reference evidence="3" key="1">
    <citation type="submission" date="2014-12" db="EMBL/GenBank/DDBJ databases">
        <title>Genome Sequence of Valsa Canker Pathogens Uncovers a Specific Adaption of Colonization on Woody Bark.</title>
        <authorList>
            <person name="Yin Z."/>
            <person name="Liu H."/>
            <person name="Gao X."/>
            <person name="Li Z."/>
            <person name="Song N."/>
            <person name="Ke X."/>
            <person name="Dai Q."/>
            <person name="Wu Y."/>
            <person name="Sun Y."/>
            <person name="Xu J.-R."/>
            <person name="Kang Z.K."/>
            <person name="Wang L."/>
            <person name="Huang L."/>
        </authorList>
    </citation>
    <scope>NUCLEOTIDE SEQUENCE [LARGE SCALE GENOMIC DNA]</scope>
    <source>
        <strain evidence="3">SXYL134</strain>
    </source>
</reference>
<proteinExistence type="predicted"/>
<dbReference type="Proteomes" id="UP000078576">
    <property type="component" value="Unassembled WGS sequence"/>
</dbReference>
<protein>
    <submittedName>
        <fullName evidence="2">Uncharacterized protein</fullName>
    </submittedName>
</protein>
<dbReference type="EMBL" id="KN714718">
    <property type="protein sequence ID" value="KUI58752.1"/>
    <property type="molecule type" value="Genomic_DNA"/>
</dbReference>
<evidence type="ECO:0000256" key="1">
    <source>
        <dbReference type="SAM" id="MobiDB-lite"/>
    </source>
</evidence>
<evidence type="ECO:0000313" key="2">
    <source>
        <dbReference type="EMBL" id="KUI58752.1"/>
    </source>
</evidence>
<keyword evidence="3" id="KW-1185">Reference proteome</keyword>